<feature type="compositionally biased region" description="Polar residues" evidence="1">
    <location>
        <begin position="41"/>
        <end position="58"/>
    </location>
</feature>
<protein>
    <submittedName>
        <fullName evidence="2">Uncharacterized protein</fullName>
    </submittedName>
</protein>
<feature type="compositionally biased region" description="Polar residues" evidence="1">
    <location>
        <begin position="123"/>
        <end position="138"/>
    </location>
</feature>
<evidence type="ECO:0000256" key="1">
    <source>
        <dbReference type="SAM" id="MobiDB-lite"/>
    </source>
</evidence>
<dbReference type="AlphaFoldDB" id="A0A8H4W230"/>
<feature type="region of interest" description="Disordered" evidence="1">
    <location>
        <begin position="495"/>
        <end position="546"/>
    </location>
</feature>
<feature type="region of interest" description="Disordered" evidence="1">
    <location>
        <begin position="213"/>
        <end position="244"/>
    </location>
</feature>
<reference evidence="2 3" key="1">
    <citation type="submission" date="2020-03" db="EMBL/GenBank/DDBJ databases">
        <title>Draft Genome Sequence of Cudoniella acicularis.</title>
        <authorList>
            <person name="Buettner E."/>
            <person name="Kellner H."/>
        </authorList>
    </citation>
    <scope>NUCLEOTIDE SEQUENCE [LARGE SCALE GENOMIC DNA]</scope>
    <source>
        <strain evidence="2 3">DSM 108380</strain>
    </source>
</reference>
<sequence length="656" mass="72390">MRQNENRPPRVALRPTLNKVPSHLSLRAAKSKPTPLDKNKSSGNITRSAPQSAQSTGKRNTHPEPIKVPKTYSKDVKRPLTPPFPSSTPFSAVLKRELPTSDANGTDADDEESDDLEEKIRSALSSPTSHRKTQTPGSAKSVRFDPAIVSYGRVTSGQKTPFEQALNVSPPISPTPPPRTTFADALQTLSQLKKGDQRRLRKLLEALKEINGNKSDDETSVEPTLSRAVNRSNEELNESNLKKLNPQAPAFRDFSTMKRNIEQRKVDHNSVTSLFDGSNTHSRAFHLKNLPEKDPKEPTWVNVFNPPAPEDMPPGSPVIPAPIIEDFRTNLSGIHAPPPSPALQMPLGLPSLPIDLNQQVWLPFPMFPNPYGLQNLPQQAIWINPLGFETPTLFNPYAPPPLPATRRLPPKPKAAKGPIVDVAADFIPPEVGHGRVAQAIDQTWGKSLLNTFSAKYPQTGKAKGSTTAPGQMRQAAAIQQQLEFLIYQEKEKKALGERTGNVPPPSSKKETRIEKAPMTETFSSTEKDFSNKRAPSNGKYQTSSVENTQTNWRNAGWKDLPTEWESFNERRDVSILGTAWKDATNTIGTSIDVRSIPSIRVASTTSQNTSTTEETFLGFKDDSAAWKEISSNWNDTALDWEPSIPWTSKGTNTSTD</sequence>
<evidence type="ECO:0000313" key="2">
    <source>
        <dbReference type="EMBL" id="KAF4631303.1"/>
    </source>
</evidence>
<feature type="compositionally biased region" description="Basic and acidic residues" evidence="1">
    <location>
        <begin position="507"/>
        <end position="517"/>
    </location>
</feature>
<evidence type="ECO:0000313" key="3">
    <source>
        <dbReference type="Proteomes" id="UP000566819"/>
    </source>
</evidence>
<accession>A0A8H4W230</accession>
<feature type="compositionally biased region" description="Polar residues" evidence="1">
    <location>
        <begin position="221"/>
        <end position="231"/>
    </location>
</feature>
<comment type="caution">
    <text evidence="2">The sequence shown here is derived from an EMBL/GenBank/DDBJ whole genome shotgun (WGS) entry which is preliminary data.</text>
</comment>
<dbReference type="EMBL" id="JAAMPI010000457">
    <property type="protein sequence ID" value="KAF4631303.1"/>
    <property type="molecule type" value="Genomic_DNA"/>
</dbReference>
<feature type="compositionally biased region" description="Basic and acidic residues" evidence="1">
    <location>
        <begin position="61"/>
        <end position="78"/>
    </location>
</feature>
<feature type="compositionally biased region" description="Acidic residues" evidence="1">
    <location>
        <begin position="107"/>
        <end position="117"/>
    </location>
</feature>
<organism evidence="2 3">
    <name type="scientific">Cudoniella acicularis</name>
    <dbReference type="NCBI Taxonomy" id="354080"/>
    <lineage>
        <taxon>Eukaryota</taxon>
        <taxon>Fungi</taxon>
        <taxon>Dikarya</taxon>
        <taxon>Ascomycota</taxon>
        <taxon>Pezizomycotina</taxon>
        <taxon>Leotiomycetes</taxon>
        <taxon>Helotiales</taxon>
        <taxon>Tricladiaceae</taxon>
        <taxon>Cudoniella</taxon>
    </lineage>
</organism>
<proteinExistence type="predicted"/>
<dbReference type="Proteomes" id="UP000566819">
    <property type="component" value="Unassembled WGS sequence"/>
</dbReference>
<name>A0A8H4W230_9HELO</name>
<keyword evidence="3" id="KW-1185">Reference proteome</keyword>
<gene>
    <name evidence="2" type="ORF">G7Y89_g6834</name>
</gene>
<feature type="region of interest" description="Disordered" evidence="1">
    <location>
        <begin position="1"/>
        <end position="140"/>
    </location>
</feature>
<dbReference type="OrthoDB" id="3564436at2759"/>